<dbReference type="Gene3D" id="3.40.630.30">
    <property type="match status" value="1"/>
</dbReference>
<dbReference type="PROSITE" id="PS51257">
    <property type="entry name" value="PROKAR_LIPOPROTEIN"/>
    <property type="match status" value="1"/>
</dbReference>
<dbReference type="EMBL" id="CP075870">
    <property type="protein sequence ID" value="QYT06464.1"/>
    <property type="molecule type" value="Genomic_DNA"/>
</dbReference>
<feature type="compositionally biased region" description="Basic and acidic residues" evidence="1">
    <location>
        <begin position="156"/>
        <end position="173"/>
    </location>
</feature>
<proteinExistence type="predicted"/>
<dbReference type="Proteomes" id="UP000826661">
    <property type="component" value="Chromosome VII"/>
</dbReference>
<dbReference type="PANTHER" id="PTHR42791:SF2">
    <property type="entry name" value="N-ACETYLTRANSFERASE DOMAIN-CONTAINING PROTEIN"/>
    <property type="match status" value="1"/>
</dbReference>
<accession>A0A8G0LQ80</accession>
<evidence type="ECO:0000313" key="4">
    <source>
        <dbReference type="Proteomes" id="UP000826661"/>
    </source>
</evidence>
<dbReference type="GO" id="GO:0016747">
    <property type="term" value="F:acyltransferase activity, transferring groups other than amino-acyl groups"/>
    <property type="evidence" value="ECO:0007669"/>
    <property type="project" value="InterPro"/>
</dbReference>
<feature type="domain" description="N-acetyltransferase" evidence="2">
    <location>
        <begin position="149"/>
        <end position="296"/>
    </location>
</feature>
<evidence type="ECO:0000313" key="3">
    <source>
        <dbReference type="EMBL" id="QYT06464.1"/>
    </source>
</evidence>
<dbReference type="InterPro" id="IPR000182">
    <property type="entry name" value="GNAT_dom"/>
</dbReference>
<evidence type="ECO:0000259" key="2">
    <source>
        <dbReference type="PROSITE" id="PS51186"/>
    </source>
</evidence>
<organism evidence="3 4">
    <name type="scientific">Trichoderma simmonsii</name>
    <dbReference type="NCBI Taxonomy" id="1491479"/>
    <lineage>
        <taxon>Eukaryota</taxon>
        <taxon>Fungi</taxon>
        <taxon>Dikarya</taxon>
        <taxon>Ascomycota</taxon>
        <taxon>Pezizomycotina</taxon>
        <taxon>Sordariomycetes</taxon>
        <taxon>Hypocreomycetidae</taxon>
        <taxon>Hypocreales</taxon>
        <taxon>Hypocreaceae</taxon>
        <taxon>Trichoderma</taxon>
    </lineage>
</organism>
<dbReference type="PROSITE" id="PS51186">
    <property type="entry name" value="GNAT"/>
    <property type="match status" value="1"/>
</dbReference>
<dbReference type="SUPFAM" id="SSF55729">
    <property type="entry name" value="Acyl-CoA N-acyltransferases (Nat)"/>
    <property type="match status" value="1"/>
</dbReference>
<reference evidence="3 4" key="1">
    <citation type="journal article" date="2021" name="BMC Genomics">
        <title>Telomere-to-telomere genome assembly of asparaginase-producing Trichoderma simmonsii.</title>
        <authorList>
            <person name="Chung D."/>
            <person name="Kwon Y.M."/>
            <person name="Yang Y."/>
        </authorList>
    </citation>
    <scope>NUCLEOTIDE SEQUENCE [LARGE SCALE GENOMIC DNA]</scope>
    <source>
        <strain evidence="3 4">GH-Sj1</strain>
    </source>
</reference>
<dbReference type="InterPro" id="IPR016181">
    <property type="entry name" value="Acyl_CoA_acyltransferase"/>
</dbReference>
<protein>
    <submittedName>
        <fullName evidence="3">N-acetyltransferase domain-containing protein</fullName>
    </submittedName>
</protein>
<dbReference type="PANTHER" id="PTHR42791">
    <property type="entry name" value="GNAT FAMILY ACETYLTRANSFERASE"/>
    <property type="match status" value="1"/>
</dbReference>
<gene>
    <name evidence="3" type="ORF">H0G86_013313</name>
</gene>
<evidence type="ECO:0000256" key="1">
    <source>
        <dbReference type="SAM" id="MobiDB-lite"/>
    </source>
</evidence>
<dbReference type="AlphaFoldDB" id="A0A8G0LQ80"/>
<dbReference type="InterPro" id="IPR052523">
    <property type="entry name" value="Trichothecene_AcTrans"/>
</dbReference>
<name>A0A8G0LQ80_9HYPO</name>
<feature type="region of interest" description="Disordered" evidence="1">
    <location>
        <begin position="153"/>
        <end position="187"/>
    </location>
</feature>
<dbReference type="Pfam" id="PF00583">
    <property type="entry name" value="Acetyltransf_1"/>
    <property type="match status" value="1"/>
</dbReference>
<sequence length="315" mass="35314">MLIFGKANIHSLSRHINTPPTTATSCNTPKALFTLNPSTPLSQPAKTSHNFSLYTAIMSASNRLSVSVQPLNYADVHACAQITSDAFAIDPHTIVKGLGRKPYDMYDIMRSMLLDGLERKKQIYVKAVDKETGEIVGHAGWAFKDVDEAAIPWTRPSDDKSAAKEEPRPKKDEPENEDTGDVEEKREEDLIDRLKALESRDMQYWQTNIIPQDKPCVFITGLHVSVSHQSRGVGTVMLQYGNAIADKLGLTIWVHSSHQAYEAYQKAGFEAVKELDLDLDEWAPRGPRVGEAIMGDKGSEKWGRYIIRYMKRDPK</sequence>
<keyword evidence="4" id="KW-1185">Reference proteome</keyword>